<keyword evidence="3" id="KW-1185">Reference proteome</keyword>
<feature type="region of interest" description="Disordered" evidence="1">
    <location>
        <begin position="112"/>
        <end position="138"/>
    </location>
</feature>
<reference evidence="2" key="1">
    <citation type="journal article" date="2023" name="Nat. Commun.">
        <title>Diploid and tetraploid genomes of Acorus and the evolution of monocots.</title>
        <authorList>
            <person name="Ma L."/>
            <person name="Liu K.W."/>
            <person name="Li Z."/>
            <person name="Hsiao Y.Y."/>
            <person name="Qi Y."/>
            <person name="Fu T."/>
            <person name="Tang G.D."/>
            <person name="Zhang D."/>
            <person name="Sun W.H."/>
            <person name="Liu D.K."/>
            <person name="Li Y."/>
            <person name="Chen G.Z."/>
            <person name="Liu X.D."/>
            <person name="Liao X.Y."/>
            <person name="Jiang Y.T."/>
            <person name="Yu X."/>
            <person name="Hao Y."/>
            <person name="Huang J."/>
            <person name="Zhao X.W."/>
            <person name="Ke S."/>
            <person name="Chen Y.Y."/>
            <person name="Wu W.L."/>
            <person name="Hsu J.L."/>
            <person name="Lin Y.F."/>
            <person name="Huang M.D."/>
            <person name="Li C.Y."/>
            <person name="Huang L."/>
            <person name="Wang Z.W."/>
            <person name="Zhao X."/>
            <person name="Zhong W.Y."/>
            <person name="Peng D.H."/>
            <person name="Ahmad S."/>
            <person name="Lan S."/>
            <person name="Zhang J.S."/>
            <person name="Tsai W.C."/>
            <person name="Van de Peer Y."/>
            <person name="Liu Z.J."/>
        </authorList>
    </citation>
    <scope>NUCLEOTIDE SEQUENCE</scope>
    <source>
        <strain evidence="2">SCP</strain>
    </source>
</reference>
<evidence type="ECO:0000256" key="1">
    <source>
        <dbReference type="SAM" id="MobiDB-lite"/>
    </source>
</evidence>
<feature type="compositionally biased region" description="Low complexity" evidence="1">
    <location>
        <begin position="123"/>
        <end position="138"/>
    </location>
</feature>
<dbReference type="AlphaFoldDB" id="A0AAV9AUY9"/>
<dbReference type="Proteomes" id="UP001179952">
    <property type="component" value="Unassembled WGS sequence"/>
</dbReference>
<comment type="caution">
    <text evidence="2">The sequence shown here is derived from an EMBL/GenBank/DDBJ whole genome shotgun (WGS) entry which is preliminary data.</text>
</comment>
<protein>
    <submittedName>
        <fullName evidence="2">Uncharacterized protein</fullName>
    </submittedName>
</protein>
<name>A0AAV9AUY9_ACOGR</name>
<sequence length="193" mass="22325">MERILKKYDKEFLKMIMLRHEQTLKEQVYELHRLYRIQKVLMNDMKNNVLKGQRIPAYIEADLNHSDNNCNNRQMTCQLLDLELPPEEADEAETRDVMVAIEESEIELTLGRGGSTYRKKQETSAGTDSGASISSSSSECVNHQRTNATEFMNCDWGLQQYENLSMGYQSELLRQDTVKQPPWLFHGLSLSTT</sequence>
<dbReference type="PANTHER" id="PTHR33167">
    <property type="entry name" value="TRANSCRIPTION FACTOR, PUTATIVE (DUF863)-RELATED"/>
    <property type="match status" value="1"/>
</dbReference>
<organism evidence="2 3">
    <name type="scientific">Acorus gramineus</name>
    <name type="common">Dwarf sweet flag</name>
    <dbReference type="NCBI Taxonomy" id="55184"/>
    <lineage>
        <taxon>Eukaryota</taxon>
        <taxon>Viridiplantae</taxon>
        <taxon>Streptophyta</taxon>
        <taxon>Embryophyta</taxon>
        <taxon>Tracheophyta</taxon>
        <taxon>Spermatophyta</taxon>
        <taxon>Magnoliopsida</taxon>
        <taxon>Liliopsida</taxon>
        <taxon>Acoraceae</taxon>
        <taxon>Acorus</taxon>
    </lineage>
</organism>
<accession>A0AAV9AUY9</accession>
<dbReference type="EMBL" id="JAUJYN010000006">
    <property type="protein sequence ID" value="KAK1268095.1"/>
    <property type="molecule type" value="Genomic_DNA"/>
</dbReference>
<gene>
    <name evidence="2" type="ORF">QJS04_geneDACA006343</name>
</gene>
<reference evidence="2" key="2">
    <citation type="submission" date="2023-06" db="EMBL/GenBank/DDBJ databases">
        <authorList>
            <person name="Ma L."/>
            <person name="Liu K.-W."/>
            <person name="Li Z."/>
            <person name="Hsiao Y.-Y."/>
            <person name="Qi Y."/>
            <person name="Fu T."/>
            <person name="Tang G."/>
            <person name="Zhang D."/>
            <person name="Sun W.-H."/>
            <person name="Liu D.-K."/>
            <person name="Li Y."/>
            <person name="Chen G.-Z."/>
            <person name="Liu X.-D."/>
            <person name="Liao X.-Y."/>
            <person name="Jiang Y.-T."/>
            <person name="Yu X."/>
            <person name="Hao Y."/>
            <person name="Huang J."/>
            <person name="Zhao X.-W."/>
            <person name="Ke S."/>
            <person name="Chen Y.-Y."/>
            <person name="Wu W.-L."/>
            <person name="Hsu J.-L."/>
            <person name="Lin Y.-F."/>
            <person name="Huang M.-D."/>
            <person name="Li C.-Y."/>
            <person name="Huang L."/>
            <person name="Wang Z.-W."/>
            <person name="Zhao X."/>
            <person name="Zhong W.-Y."/>
            <person name="Peng D.-H."/>
            <person name="Ahmad S."/>
            <person name="Lan S."/>
            <person name="Zhang J.-S."/>
            <person name="Tsai W.-C."/>
            <person name="Van De Peer Y."/>
            <person name="Liu Z.-J."/>
        </authorList>
    </citation>
    <scope>NUCLEOTIDE SEQUENCE</scope>
    <source>
        <strain evidence="2">SCP</strain>
        <tissue evidence="2">Leaves</tissue>
    </source>
</reference>
<proteinExistence type="predicted"/>
<dbReference type="PANTHER" id="PTHR33167:SF26">
    <property type="entry name" value="EXPRESSED PROTEIN"/>
    <property type="match status" value="1"/>
</dbReference>
<evidence type="ECO:0000313" key="3">
    <source>
        <dbReference type="Proteomes" id="UP001179952"/>
    </source>
</evidence>
<evidence type="ECO:0000313" key="2">
    <source>
        <dbReference type="EMBL" id="KAK1268095.1"/>
    </source>
</evidence>